<gene>
    <name evidence="6" type="ORF">EYF80_058823</name>
</gene>
<feature type="compositionally biased region" description="Pro residues" evidence="5">
    <location>
        <begin position="181"/>
        <end position="190"/>
    </location>
</feature>
<dbReference type="InterPro" id="IPR024887">
    <property type="entry name" value="Ashwin"/>
</dbReference>
<name>A0A4Z2ERM7_9TELE</name>
<dbReference type="PANTHER" id="PTHR28359">
    <property type="entry name" value="ASHWIN"/>
    <property type="match status" value="1"/>
</dbReference>
<proteinExistence type="inferred from homology"/>
<evidence type="ECO:0000256" key="2">
    <source>
        <dbReference type="ARBA" id="ARBA00007855"/>
    </source>
</evidence>
<comment type="subcellular location">
    <subcellularLocation>
        <location evidence="1">Nucleus</location>
    </subcellularLocation>
</comment>
<sequence>MAASTEQAAAQLSSDVQLLLQPELLSLDSMRRILREKRVGTGAGDSRERLTELYLRHVLPRPQRTVPDRRWGKKMEEVRGRTTPAGHGPHSTDAANLKREAAGSVGTVCYPLIQGERCNGVSRGEEKDPSCDLALTSDLYTHEPDAAQTLRDRPLPSTVSPTLRDRPLPSTVSPTLRDRPLPSPPWCLPP</sequence>
<dbReference type="Proteomes" id="UP000314294">
    <property type="component" value="Unassembled WGS sequence"/>
</dbReference>
<keyword evidence="7" id="KW-1185">Reference proteome</keyword>
<dbReference type="AlphaFoldDB" id="A0A4Z2ERM7"/>
<dbReference type="PANTHER" id="PTHR28359:SF1">
    <property type="entry name" value="ASHWIN"/>
    <property type="match status" value="1"/>
</dbReference>
<dbReference type="EMBL" id="SRLO01003893">
    <property type="protein sequence ID" value="TNN31024.1"/>
    <property type="molecule type" value="Genomic_DNA"/>
</dbReference>
<dbReference type="GO" id="GO:0005634">
    <property type="term" value="C:nucleus"/>
    <property type="evidence" value="ECO:0007669"/>
    <property type="project" value="UniProtKB-SubCell"/>
</dbReference>
<keyword evidence="4" id="KW-0539">Nucleus</keyword>
<feature type="compositionally biased region" description="Basic and acidic residues" evidence="5">
    <location>
        <begin position="144"/>
        <end position="154"/>
    </location>
</feature>
<feature type="region of interest" description="Disordered" evidence="5">
    <location>
        <begin position="144"/>
        <end position="190"/>
    </location>
</feature>
<protein>
    <recommendedName>
        <fullName evidence="3">Ashwin</fullName>
    </recommendedName>
</protein>
<evidence type="ECO:0000256" key="1">
    <source>
        <dbReference type="ARBA" id="ARBA00004123"/>
    </source>
</evidence>
<dbReference type="GO" id="GO:0072669">
    <property type="term" value="C:tRNA-splicing ligase complex"/>
    <property type="evidence" value="ECO:0007669"/>
    <property type="project" value="InterPro"/>
</dbReference>
<evidence type="ECO:0000313" key="6">
    <source>
        <dbReference type="EMBL" id="TNN31024.1"/>
    </source>
</evidence>
<comment type="caution">
    <text evidence="6">The sequence shown here is derived from an EMBL/GenBank/DDBJ whole genome shotgun (WGS) entry which is preliminary data.</text>
</comment>
<reference evidence="6 7" key="1">
    <citation type="submission" date="2019-03" db="EMBL/GenBank/DDBJ databases">
        <title>First draft genome of Liparis tanakae, snailfish: a comprehensive survey of snailfish specific genes.</title>
        <authorList>
            <person name="Kim W."/>
            <person name="Song I."/>
            <person name="Jeong J.-H."/>
            <person name="Kim D."/>
            <person name="Kim S."/>
            <person name="Ryu S."/>
            <person name="Song J.Y."/>
            <person name="Lee S.K."/>
        </authorList>
    </citation>
    <scope>NUCLEOTIDE SEQUENCE [LARGE SCALE GENOMIC DNA]</scope>
    <source>
        <tissue evidence="6">Muscle</tissue>
    </source>
</reference>
<dbReference type="OrthoDB" id="10071059at2759"/>
<accession>A0A4Z2ERM7</accession>
<evidence type="ECO:0000256" key="3">
    <source>
        <dbReference type="ARBA" id="ARBA00015134"/>
    </source>
</evidence>
<evidence type="ECO:0000313" key="7">
    <source>
        <dbReference type="Proteomes" id="UP000314294"/>
    </source>
</evidence>
<comment type="similarity">
    <text evidence="2">Belongs to the ashwin family.</text>
</comment>
<dbReference type="Pfam" id="PF15323">
    <property type="entry name" value="Ashwin"/>
    <property type="match status" value="1"/>
</dbReference>
<evidence type="ECO:0000256" key="5">
    <source>
        <dbReference type="SAM" id="MobiDB-lite"/>
    </source>
</evidence>
<evidence type="ECO:0000256" key="4">
    <source>
        <dbReference type="ARBA" id="ARBA00023242"/>
    </source>
</evidence>
<organism evidence="6 7">
    <name type="scientific">Liparis tanakae</name>
    <name type="common">Tanaka's snailfish</name>
    <dbReference type="NCBI Taxonomy" id="230148"/>
    <lineage>
        <taxon>Eukaryota</taxon>
        <taxon>Metazoa</taxon>
        <taxon>Chordata</taxon>
        <taxon>Craniata</taxon>
        <taxon>Vertebrata</taxon>
        <taxon>Euteleostomi</taxon>
        <taxon>Actinopterygii</taxon>
        <taxon>Neopterygii</taxon>
        <taxon>Teleostei</taxon>
        <taxon>Neoteleostei</taxon>
        <taxon>Acanthomorphata</taxon>
        <taxon>Eupercaria</taxon>
        <taxon>Perciformes</taxon>
        <taxon>Cottioidei</taxon>
        <taxon>Cottales</taxon>
        <taxon>Liparidae</taxon>
        <taxon>Liparis</taxon>
    </lineage>
</organism>
<dbReference type="GO" id="GO:0048598">
    <property type="term" value="P:embryonic morphogenesis"/>
    <property type="evidence" value="ECO:0007669"/>
    <property type="project" value="InterPro"/>
</dbReference>